<dbReference type="SUPFAM" id="SSF46785">
    <property type="entry name" value="Winged helix' DNA-binding domain"/>
    <property type="match status" value="1"/>
</dbReference>
<keyword evidence="1 4" id="KW-0805">Transcription regulation</keyword>
<evidence type="ECO:0000313" key="5">
    <source>
        <dbReference type="EMBL" id="KEP28374.1"/>
    </source>
</evidence>
<dbReference type="eggNOG" id="COG1510">
    <property type="taxonomic scope" value="Bacteria"/>
</dbReference>
<dbReference type="NCBIfam" id="NF047500">
    <property type="entry name" value="choline_R_CudC"/>
    <property type="match status" value="1"/>
</dbReference>
<protein>
    <recommendedName>
        <fullName evidence="4">HTH-type transcriptional regulator</fullName>
    </recommendedName>
</protein>
<reference evidence="5 6" key="1">
    <citation type="submission" date="2012-09" db="EMBL/GenBank/DDBJ databases">
        <title>Genome Sequence of Bacillus sp. DW5-4.</title>
        <authorList>
            <person name="Lai Q."/>
            <person name="Liu Y."/>
            <person name="Shao Z."/>
        </authorList>
    </citation>
    <scope>NUCLEOTIDE SEQUENCE [LARGE SCALE GENOMIC DNA]</scope>
    <source>
        <strain evidence="5 6">DW5-4</strain>
    </source>
</reference>
<organism evidence="5 6">
    <name type="scientific">Bacillus zhangzhouensis</name>
    <dbReference type="NCBI Taxonomy" id="1178540"/>
    <lineage>
        <taxon>Bacteria</taxon>
        <taxon>Bacillati</taxon>
        <taxon>Bacillota</taxon>
        <taxon>Bacilli</taxon>
        <taxon>Bacillales</taxon>
        <taxon>Bacillaceae</taxon>
        <taxon>Bacillus</taxon>
    </lineage>
</organism>
<accession>A0A081LGJ8</accession>
<evidence type="ECO:0000256" key="3">
    <source>
        <dbReference type="ARBA" id="ARBA00023163"/>
    </source>
</evidence>
<dbReference type="Gene3D" id="1.10.10.10">
    <property type="entry name" value="Winged helix-like DNA-binding domain superfamily/Winged helix DNA-binding domain"/>
    <property type="match status" value="1"/>
</dbReference>
<dbReference type="InterPro" id="IPR036388">
    <property type="entry name" value="WH-like_DNA-bd_sf"/>
</dbReference>
<dbReference type="InterPro" id="IPR052362">
    <property type="entry name" value="HTH-GbsR_regulator"/>
</dbReference>
<dbReference type="RefSeq" id="WP_034317379.1">
    <property type="nucleotide sequence ID" value="NZ_JBCMYH010000038.1"/>
</dbReference>
<evidence type="ECO:0000256" key="1">
    <source>
        <dbReference type="ARBA" id="ARBA00023015"/>
    </source>
</evidence>
<sequence length="185" mass="21796">MKKQEQTQAEERILAAKDLVIDSIAETMDLYGITRSAGILYGTMYLNEEMTLDEMREELQMSKPSMSTGVKKLQDMNIVKKTFHRGRRKHSFVAEKDFLKFFMNFFPQKWEREVEVNLAAIEEAQERLQDVARDDQVDEHVRGEAQQLLEQLESSKAYYDWLRRLAHSVHSGEIFDYIPIDQKEK</sequence>
<keyword evidence="2 4" id="KW-0238">DNA-binding</keyword>
<evidence type="ECO:0000256" key="2">
    <source>
        <dbReference type="ARBA" id="ARBA00023125"/>
    </source>
</evidence>
<dbReference type="GO" id="GO:0003677">
    <property type="term" value="F:DNA binding"/>
    <property type="evidence" value="ECO:0007669"/>
    <property type="project" value="UniProtKB-UniRule"/>
</dbReference>
<gene>
    <name evidence="5" type="ORF">BA70_01950</name>
</gene>
<dbReference type="InterPro" id="IPR026282">
    <property type="entry name" value="MJ1563"/>
</dbReference>
<comment type="similarity">
    <text evidence="4">Belongs to the GbsR family.</text>
</comment>
<dbReference type="PIRSF" id="PIRSF006707">
    <property type="entry name" value="MJ1563"/>
    <property type="match status" value="1"/>
</dbReference>
<dbReference type="AlphaFoldDB" id="A0A081LGJ8"/>
<keyword evidence="6" id="KW-1185">Reference proteome</keyword>
<comment type="caution">
    <text evidence="5">The sequence shown here is derived from an EMBL/GenBank/DDBJ whole genome shotgun (WGS) entry which is preliminary data.</text>
</comment>
<proteinExistence type="inferred from homology"/>
<dbReference type="OrthoDB" id="9800374at2"/>
<dbReference type="EMBL" id="JOTP01000001">
    <property type="protein sequence ID" value="KEP28374.1"/>
    <property type="molecule type" value="Genomic_DNA"/>
</dbReference>
<evidence type="ECO:0000313" key="6">
    <source>
        <dbReference type="Proteomes" id="UP000028091"/>
    </source>
</evidence>
<dbReference type="InterPro" id="IPR036390">
    <property type="entry name" value="WH_DNA-bd_sf"/>
</dbReference>
<dbReference type="PANTHER" id="PTHR38465:SF1">
    <property type="entry name" value="HTH-TYPE TRANSCRIPTIONAL REGULATOR MJ1563-RELATED"/>
    <property type="match status" value="1"/>
</dbReference>
<dbReference type="PANTHER" id="PTHR38465">
    <property type="entry name" value="HTH-TYPE TRANSCRIPTIONAL REGULATOR MJ1563-RELATED"/>
    <property type="match status" value="1"/>
</dbReference>
<keyword evidence="3 4" id="KW-0804">Transcription</keyword>
<dbReference type="Proteomes" id="UP000028091">
    <property type="component" value="Unassembled WGS sequence"/>
</dbReference>
<evidence type="ECO:0000256" key="4">
    <source>
        <dbReference type="PIRNR" id="PIRNR006707"/>
    </source>
</evidence>
<name>A0A081LGJ8_9BACI</name>